<dbReference type="PaxDb" id="39947-A0A0P0XLD2"/>
<organism evidence="9 10">
    <name type="scientific">Oryza sativa subsp. japonica</name>
    <name type="common">Rice</name>
    <dbReference type="NCBI Taxonomy" id="39947"/>
    <lineage>
        <taxon>Eukaryota</taxon>
        <taxon>Viridiplantae</taxon>
        <taxon>Streptophyta</taxon>
        <taxon>Embryophyta</taxon>
        <taxon>Tracheophyta</taxon>
        <taxon>Spermatophyta</taxon>
        <taxon>Magnoliopsida</taxon>
        <taxon>Liliopsida</taxon>
        <taxon>Poales</taxon>
        <taxon>Poaceae</taxon>
        <taxon>BOP clade</taxon>
        <taxon>Oryzoideae</taxon>
        <taxon>Oryzeae</taxon>
        <taxon>Oryzinae</taxon>
        <taxon>Oryza</taxon>
        <taxon>Oryza sativa</taxon>
    </lineage>
</organism>
<reference evidence="9 10" key="3">
    <citation type="journal article" date="2013" name="Rice">
        <title>Improvement of the Oryza sativa Nipponbare reference genome using next generation sequence and optical map data.</title>
        <authorList>
            <person name="Kawahara Y."/>
            <person name="de la Bastide M."/>
            <person name="Hamilton J.P."/>
            <person name="Kanamori H."/>
            <person name="McCombie W.R."/>
            <person name="Ouyang S."/>
            <person name="Schwartz D.C."/>
            <person name="Tanaka T."/>
            <person name="Wu J."/>
            <person name="Zhou S."/>
            <person name="Childs K.L."/>
            <person name="Davidson R.M."/>
            <person name="Lin H."/>
            <person name="Quesada-Ocampo L."/>
            <person name="Vaillancourt B."/>
            <person name="Sakai H."/>
            <person name="Lee S.S."/>
            <person name="Kim J."/>
            <person name="Numa H."/>
            <person name="Itoh T."/>
            <person name="Buell C.R."/>
            <person name="Matsumoto T."/>
        </authorList>
    </citation>
    <scope>NUCLEOTIDE SEQUENCE [LARGE SCALE GENOMIC DNA]</scope>
    <source>
        <strain evidence="10">cv. Nipponbare</strain>
    </source>
</reference>
<feature type="region of interest" description="Disordered" evidence="6">
    <location>
        <begin position="454"/>
        <end position="483"/>
    </location>
</feature>
<proteinExistence type="predicted"/>
<dbReference type="GO" id="GO:0016020">
    <property type="term" value="C:membrane"/>
    <property type="evidence" value="ECO:0000318"/>
    <property type="project" value="GO_Central"/>
</dbReference>
<dbReference type="Gramene" id="Os09t0371400-00">
    <property type="protein sequence ID" value="Os09t0371400-00"/>
    <property type="gene ID" value="Os09g0371400"/>
</dbReference>
<dbReference type="Gene3D" id="1.20.1250.20">
    <property type="entry name" value="MFS general substrate transporter like domains"/>
    <property type="match status" value="1"/>
</dbReference>
<dbReference type="InParanoid" id="A0A0P0XLD2"/>
<evidence type="ECO:0000256" key="4">
    <source>
        <dbReference type="ARBA" id="ARBA00022989"/>
    </source>
</evidence>
<keyword evidence="3 7" id="KW-0812">Transmembrane</keyword>
<keyword evidence="4 7" id="KW-1133">Transmembrane helix</keyword>
<evidence type="ECO:0000313" key="10">
    <source>
        <dbReference type="Proteomes" id="UP000059680"/>
    </source>
</evidence>
<sequence>MPEQQQTKKRRRRRPRGGARAATLLLAYAALAMERADAALLPAVYREIGAGLRASPSALGSIALSRSVVQAACYPLAAYLAARHDRLTVVALGAFLWAAATLLIAVSTTFPQANGGDGGVERRRAGAADPGDIRLRRRFRRWHEQGRGVWVAHGGGKGRHGGWHFSWPPHGAHLVLGYSGLAPRLPPARCRRRRGRCVHPLVRRWQRRRGGGDCVDDDHRQAGAARAAGVREGGEGRAACAVVPGHGRAGAHGLVPLVGALLHGNVAGARGVLPRRDGGAHGAVQGRHLAGRPPRRQDGGRHGAAVQELRPHRPRPGQLRLGGAPRRRPPPRAPRRPTRRRQARRRAVRPGAHGVVESLVDERPDTGGDRAAAVEDERVRAGPDVRGRARVVRADGGRRPRRAPVRLRPGCAGGRRRRRGGAAQRGVPRECTVHRHRRPHGAVLPHLLVPVLHLPEGQGGGGAGGGGGAEGRRRSSARRRRGV</sequence>
<dbReference type="InterPro" id="IPR036259">
    <property type="entry name" value="MFS_trans_sf"/>
</dbReference>
<keyword evidence="2" id="KW-0813">Transport</keyword>
<dbReference type="InterPro" id="IPR044770">
    <property type="entry name" value="MFS_spinster-like"/>
</dbReference>
<name>A0A0P0XLD2_ORYSJ</name>
<evidence type="ECO:0000256" key="5">
    <source>
        <dbReference type="ARBA" id="ARBA00023136"/>
    </source>
</evidence>
<keyword evidence="5 7" id="KW-0472">Membrane</keyword>
<keyword evidence="8" id="KW-0732">Signal</keyword>
<dbReference type="Proteomes" id="UP000059680">
    <property type="component" value="Chromosome 9"/>
</dbReference>
<dbReference type="PANTHER" id="PTHR23505:SF62">
    <property type="entry name" value="OS09G0371400 PROTEIN"/>
    <property type="match status" value="1"/>
</dbReference>
<protein>
    <submittedName>
        <fullName evidence="9">Os09g0371400 protein</fullName>
    </submittedName>
</protein>
<dbReference type="STRING" id="39947.A0A0P0XLD2"/>
<evidence type="ECO:0000256" key="8">
    <source>
        <dbReference type="SAM" id="SignalP"/>
    </source>
</evidence>
<feature type="transmembrane region" description="Helical" evidence="7">
    <location>
        <begin position="89"/>
        <end position="110"/>
    </location>
</feature>
<gene>
    <name evidence="9" type="ordered locus">Os09g0371400</name>
    <name evidence="9" type="ORF">OSNPB_090371400</name>
</gene>
<dbReference type="PANTHER" id="PTHR23505">
    <property type="entry name" value="SPINSTER"/>
    <property type="match status" value="1"/>
</dbReference>
<accession>A0A0P0XLD2</accession>
<feature type="compositionally biased region" description="Basic and acidic residues" evidence="6">
    <location>
        <begin position="360"/>
        <end position="370"/>
    </location>
</feature>
<dbReference type="EMBL" id="AP014965">
    <property type="protein sequence ID" value="BAT07773.1"/>
    <property type="molecule type" value="Genomic_DNA"/>
</dbReference>
<evidence type="ECO:0000256" key="1">
    <source>
        <dbReference type="ARBA" id="ARBA00004141"/>
    </source>
</evidence>
<feature type="compositionally biased region" description="Basic residues" evidence="6">
    <location>
        <begin position="474"/>
        <end position="483"/>
    </location>
</feature>
<dbReference type="SUPFAM" id="SSF103473">
    <property type="entry name" value="MFS general substrate transporter"/>
    <property type="match status" value="1"/>
</dbReference>
<dbReference type="eggNOG" id="KOG1330">
    <property type="taxonomic scope" value="Eukaryota"/>
</dbReference>
<keyword evidence="10" id="KW-1185">Reference proteome</keyword>
<feature type="chain" id="PRO_5006057141" evidence="8">
    <location>
        <begin position="39"/>
        <end position="483"/>
    </location>
</feature>
<comment type="subcellular location">
    <subcellularLocation>
        <location evidence="1">Membrane</location>
        <topology evidence="1">Multi-pass membrane protein</topology>
    </subcellularLocation>
</comment>
<feature type="region of interest" description="Disordered" evidence="6">
    <location>
        <begin position="273"/>
        <end position="370"/>
    </location>
</feature>
<reference evidence="10" key="1">
    <citation type="journal article" date="2005" name="Nature">
        <title>The map-based sequence of the rice genome.</title>
        <authorList>
            <consortium name="International rice genome sequencing project (IRGSP)"/>
            <person name="Matsumoto T."/>
            <person name="Wu J."/>
            <person name="Kanamori H."/>
            <person name="Katayose Y."/>
            <person name="Fujisawa M."/>
            <person name="Namiki N."/>
            <person name="Mizuno H."/>
            <person name="Yamamoto K."/>
            <person name="Antonio B.A."/>
            <person name="Baba T."/>
            <person name="Sakata K."/>
            <person name="Nagamura Y."/>
            <person name="Aoki H."/>
            <person name="Arikawa K."/>
            <person name="Arita K."/>
            <person name="Bito T."/>
            <person name="Chiden Y."/>
            <person name="Fujitsuka N."/>
            <person name="Fukunaka R."/>
            <person name="Hamada M."/>
            <person name="Harada C."/>
            <person name="Hayashi A."/>
            <person name="Hijishita S."/>
            <person name="Honda M."/>
            <person name="Hosokawa S."/>
            <person name="Ichikawa Y."/>
            <person name="Idonuma A."/>
            <person name="Iijima M."/>
            <person name="Ikeda M."/>
            <person name="Ikeno M."/>
            <person name="Ito K."/>
            <person name="Ito S."/>
            <person name="Ito T."/>
            <person name="Ito Y."/>
            <person name="Ito Y."/>
            <person name="Iwabuchi A."/>
            <person name="Kamiya K."/>
            <person name="Karasawa W."/>
            <person name="Kurita K."/>
            <person name="Katagiri S."/>
            <person name="Kikuta A."/>
            <person name="Kobayashi H."/>
            <person name="Kobayashi N."/>
            <person name="Machita K."/>
            <person name="Maehara T."/>
            <person name="Masukawa M."/>
            <person name="Mizubayashi T."/>
            <person name="Mukai Y."/>
            <person name="Nagasaki H."/>
            <person name="Nagata Y."/>
            <person name="Naito S."/>
            <person name="Nakashima M."/>
            <person name="Nakama Y."/>
            <person name="Nakamichi Y."/>
            <person name="Nakamura M."/>
            <person name="Meguro A."/>
            <person name="Negishi M."/>
            <person name="Ohta I."/>
            <person name="Ohta T."/>
            <person name="Okamoto M."/>
            <person name="Ono N."/>
            <person name="Saji S."/>
            <person name="Sakaguchi M."/>
            <person name="Sakai K."/>
            <person name="Shibata M."/>
            <person name="Shimokawa T."/>
            <person name="Song J."/>
            <person name="Takazaki Y."/>
            <person name="Terasawa K."/>
            <person name="Tsugane M."/>
            <person name="Tsuji K."/>
            <person name="Ueda S."/>
            <person name="Waki K."/>
            <person name="Yamagata H."/>
            <person name="Yamamoto M."/>
            <person name="Yamamoto S."/>
            <person name="Yamane H."/>
            <person name="Yoshiki S."/>
            <person name="Yoshihara R."/>
            <person name="Yukawa K."/>
            <person name="Zhong H."/>
            <person name="Yano M."/>
            <person name="Yuan Q."/>
            <person name="Ouyang S."/>
            <person name="Liu J."/>
            <person name="Jones K.M."/>
            <person name="Gansberger K."/>
            <person name="Moffat K."/>
            <person name="Hill J."/>
            <person name="Bera J."/>
            <person name="Fadrosh D."/>
            <person name="Jin S."/>
            <person name="Johri S."/>
            <person name="Kim M."/>
            <person name="Overton L."/>
            <person name="Reardon M."/>
            <person name="Tsitrin T."/>
            <person name="Vuong H."/>
            <person name="Weaver B."/>
            <person name="Ciecko A."/>
            <person name="Tallon L."/>
            <person name="Jackson J."/>
            <person name="Pai G."/>
            <person name="Aken S.V."/>
            <person name="Utterback T."/>
            <person name="Reidmuller S."/>
            <person name="Feldblyum T."/>
            <person name="Hsiao J."/>
            <person name="Zismann V."/>
            <person name="Iobst S."/>
            <person name="de Vazeille A.R."/>
            <person name="Buell C.R."/>
            <person name="Ying K."/>
            <person name="Li Y."/>
            <person name="Lu T."/>
            <person name="Huang Y."/>
            <person name="Zhao Q."/>
            <person name="Feng Q."/>
            <person name="Zhang L."/>
            <person name="Zhu J."/>
            <person name="Weng Q."/>
            <person name="Mu J."/>
            <person name="Lu Y."/>
            <person name="Fan D."/>
            <person name="Liu Y."/>
            <person name="Guan J."/>
            <person name="Zhang Y."/>
            <person name="Yu S."/>
            <person name="Liu X."/>
            <person name="Zhang Y."/>
            <person name="Hong G."/>
            <person name="Han B."/>
            <person name="Choisne N."/>
            <person name="Demange N."/>
            <person name="Orjeda G."/>
            <person name="Samain S."/>
            <person name="Cattolico L."/>
            <person name="Pelletier E."/>
            <person name="Couloux A."/>
            <person name="Segurens B."/>
            <person name="Wincker P."/>
            <person name="D'Hont A."/>
            <person name="Scarpelli C."/>
            <person name="Weissenbach J."/>
            <person name="Salanoubat M."/>
            <person name="Quetier F."/>
            <person name="Yu Y."/>
            <person name="Kim H.R."/>
            <person name="Rambo T."/>
            <person name="Currie J."/>
            <person name="Collura K."/>
            <person name="Luo M."/>
            <person name="Yang T."/>
            <person name="Ammiraju J.S.S."/>
            <person name="Engler F."/>
            <person name="Soderlund C."/>
            <person name="Wing R.A."/>
            <person name="Palmer L.E."/>
            <person name="de la Bastide M."/>
            <person name="Spiegel L."/>
            <person name="Nascimento L."/>
            <person name="Zutavern T."/>
            <person name="O'Shaughnessy A."/>
            <person name="Dike S."/>
            <person name="Dedhia N."/>
            <person name="Preston R."/>
            <person name="Balija V."/>
            <person name="McCombie W.R."/>
            <person name="Chow T."/>
            <person name="Chen H."/>
            <person name="Chung M."/>
            <person name="Chen C."/>
            <person name="Shaw J."/>
            <person name="Wu H."/>
            <person name="Hsiao K."/>
            <person name="Chao Y."/>
            <person name="Chu M."/>
            <person name="Cheng C."/>
            <person name="Hour A."/>
            <person name="Lee P."/>
            <person name="Lin S."/>
            <person name="Lin Y."/>
            <person name="Liou J."/>
            <person name="Liu S."/>
            <person name="Hsing Y."/>
            <person name="Raghuvanshi S."/>
            <person name="Mohanty A."/>
            <person name="Bharti A.K."/>
            <person name="Gaur A."/>
            <person name="Gupta V."/>
            <person name="Kumar D."/>
            <person name="Ravi V."/>
            <person name="Vij S."/>
            <person name="Kapur A."/>
            <person name="Khurana P."/>
            <person name="Khurana P."/>
            <person name="Khurana J.P."/>
            <person name="Tyagi A.K."/>
            <person name="Gaikwad K."/>
            <person name="Singh A."/>
            <person name="Dalal V."/>
            <person name="Srivastava S."/>
            <person name="Dixit A."/>
            <person name="Pal A.K."/>
            <person name="Ghazi I.A."/>
            <person name="Yadav M."/>
            <person name="Pandit A."/>
            <person name="Bhargava A."/>
            <person name="Sureshbabu K."/>
            <person name="Batra K."/>
            <person name="Sharma T.R."/>
            <person name="Mohapatra T."/>
            <person name="Singh N.K."/>
            <person name="Messing J."/>
            <person name="Nelson A.B."/>
            <person name="Fuks G."/>
            <person name="Kavchok S."/>
            <person name="Keizer G."/>
            <person name="Linton E."/>
            <person name="Llaca V."/>
            <person name="Song R."/>
            <person name="Tanyolac B."/>
            <person name="Young S."/>
            <person name="Ho-Il K."/>
            <person name="Hahn J.H."/>
            <person name="Sangsakoo G."/>
            <person name="Vanavichit A."/>
            <person name="de Mattos Luiz.A.T."/>
            <person name="Zimmer P.D."/>
            <person name="Malone G."/>
            <person name="Dellagostin O."/>
            <person name="de Oliveira A.C."/>
            <person name="Bevan M."/>
            <person name="Bancroft I."/>
            <person name="Minx P."/>
            <person name="Cordum H."/>
            <person name="Wilson R."/>
            <person name="Cheng Z."/>
            <person name="Jin W."/>
            <person name="Jiang J."/>
            <person name="Leong S.A."/>
            <person name="Iwama H."/>
            <person name="Gojobori T."/>
            <person name="Itoh T."/>
            <person name="Niimura Y."/>
            <person name="Fujii Y."/>
            <person name="Habara T."/>
            <person name="Sakai H."/>
            <person name="Sato Y."/>
            <person name="Wilson G."/>
            <person name="Kumar K."/>
            <person name="McCouch S."/>
            <person name="Juretic N."/>
            <person name="Hoen D."/>
            <person name="Wright S."/>
            <person name="Bruskiewich R."/>
            <person name="Bureau T."/>
            <person name="Miyao A."/>
            <person name="Hirochika H."/>
            <person name="Nishikawa T."/>
            <person name="Kadowaki K."/>
            <person name="Sugiura M."/>
            <person name="Burr B."/>
            <person name="Sasaki T."/>
        </authorList>
    </citation>
    <scope>NUCLEOTIDE SEQUENCE [LARGE SCALE GENOMIC DNA]</scope>
    <source>
        <strain evidence="10">cv. Nipponbare</strain>
    </source>
</reference>
<dbReference type="GO" id="GO:0022857">
    <property type="term" value="F:transmembrane transporter activity"/>
    <property type="evidence" value="ECO:0000318"/>
    <property type="project" value="GO_Central"/>
</dbReference>
<reference evidence="9 10" key="2">
    <citation type="journal article" date="2013" name="Plant Cell Physiol.">
        <title>Rice Annotation Project Database (RAP-DB): an integrative and interactive database for rice genomics.</title>
        <authorList>
            <person name="Sakai H."/>
            <person name="Lee S.S."/>
            <person name="Tanaka T."/>
            <person name="Numa H."/>
            <person name="Kim J."/>
            <person name="Kawahara Y."/>
            <person name="Wakimoto H."/>
            <person name="Yang C.C."/>
            <person name="Iwamoto M."/>
            <person name="Abe T."/>
            <person name="Yamada Y."/>
            <person name="Muto A."/>
            <person name="Inokuchi H."/>
            <person name="Ikemura T."/>
            <person name="Matsumoto T."/>
            <person name="Sasaki T."/>
            <person name="Itoh T."/>
        </authorList>
    </citation>
    <scope>NUCLEOTIDE SEQUENCE [LARGE SCALE GENOMIC DNA]</scope>
    <source>
        <strain evidence="10">cv. Nipponbare</strain>
    </source>
</reference>
<feature type="compositionally biased region" description="Basic residues" evidence="6">
    <location>
        <begin position="325"/>
        <end position="348"/>
    </location>
</feature>
<evidence type="ECO:0000256" key="3">
    <source>
        <dbReference type="ARBA" id="ARBA00022692"/>
    </source>
</evidence>
<evidence type="ECO:0000256" key="2">
    <source>
        <dbReference type="ARBA" id="ARBA00022448"/>
    </source>
</evidence>
<evidence type="ECO:0000256" key="6">
    <source>
        <dbReference type="SAM" id="MobiDB-lite"/>
    </source>
</evidence>
<evidence type="ECO:0000313" key="9">
    <source>
        <dbReference type="EMBL" id="BAT07773.1"/>
    </source>
</evidence>
<feature type="signal peptide" evidence="8">
    <location>
        <begin position="1"/>
        <end position="38"/>
    </location>
</feature>
<feature type="compositionally biased region" description="Gly residues" evidence="6">
    <location>
        <begin position="457"/>
        <end position="469"/>
    </location>
</feature>
<feature type="transmembrane region" description="Helical" evidence="7">
    <location>
        <begin position="62"/>
        <end position="82"/>
    </location>
</feature>
<dbReference type="AlphaFoldDB" id="A0A0P0XLD2"/>
<evidence type="ECO:0000256" key="7">
    <source>
        <dbReference type="SAM" id="Phobius"/>
    </source>
</evidence>
<feature type="region of interest" description="Disordered" evidence="6">
    <location>
        <begin position="397"/>
        <end position="430"/>
    </location>
</feature>